<evidence type="ECO:0000313" key="2">
    <source>
        <dbReference type="EMBL" id="SDF59992.1"/>
    </source>
</evidence>
<proteinExistence type="predicted"/>
<dbReference type="InterPro" id="IPR029068">
    <property type="entry name" value="Glyas_Bleomycin-R_OHBP_Dase"/>
</dbReference>
<protein>
    <recommendedName>
        <fullName evidence="1">VOC domain-containing protein</fullName>
    </recommendedName>
</protein>
<dbReference type="InterPro" id="IPR004360">
    <property type="entry name" value="Glyas_Fos-R_dOase_dom"/>
</dbReference>
<dbReference type="Pfam" id="PF00903">
    <property type="entry name" value="Glyoxalase"/>
    <property type="match status" value="1"/>
</dbReference>
<keyword evidence="3" id="KW-1185">Reference proteome</keyword>
<dbReference type="STRING" id="1391627.SAMN05216464_12148"/>
<dbReference type="SUPFAM" id="SSF54593">
    <property type="entry name" value="Glyoxalase/Bleomycin resistance protein/Dihydroxybiphenyl dioxygenase"/>
    <property type="match status" value="1"/>
</dbReference>
<dbReference type="PROSITE" id="PS51819">
    <property type="entry name" value="VOC"/>
    <property type="match status" value="1"/>
</dbReference>
<dbReference type="PANTHER" id="PTHR36503">
    <property type="entry name" value="BLR2520 PROTEIN"/>
    <property type="match status" value="1"/>
</dbReference>
<gene>
    <name evidence="2" type="ORF">SAMN05216464_12148</name>
</gene>
<organism evidence="2 3">
    <name type="scientific">Mucilaginibacter pineti</name>
    <dbReference type="NCBI Taxonomy" id="1391627"/>
    <lineage>
        <taxon>Bacteria</taxon>
        <taxon>Pseudomonadati</taxon>
        <taxon>Bacteroidota</taxon>
        <taxon>Sphingobacteriia</taxon>
        <taxon>Sphingobacteriales</taxon>
        <taxon>Sphingobacteriaceae</taxon>
        <taxon>Mucilaginibacter</taxon>
    </lineage>
</organism>
<dbReference type="Proteomes" id="UP000199072">
    <property type="component" value="Unassembled WGS sequence"/>
</dbReference>
<dbReference type="EMBL" id="FNAI01000021">
    <property type="protein sequence ID" value="SDF59992.1"/>
    <property type="molecule type" value="Genomic_DNA"/>
</dbReference>
<evidence type="ECO:0000313" key="3">
    <source>
        <dbReference type="Proteomes" id="UP000199072"/>
    </source>
</evidence>
<name>A0A1G7MDW9_9SPHI</name>
<dbReference type="PANTHER" id="PTHR36503:SF1">
    <property type="entry name" value="BLR2520 PROTEIN"/>
    <property type="match status" value="1"/>
</dbReference>
<feature type="domain" description="VOC" evidence="1">
    <location>
        <begin position="1"/>
        <end position="122"/>
    </location>
</feature>
<evidence type="ECO:0000259" key="1">
    <source>
        <dbReference type="PROSITE" id="PS51819"/>
    </source>
</evidence>
<reference evidence="2 3" key="1">
    <citation type="submission" date="2016-10" db="EMBL/GenBank/DDBJ databases">
        <authorList>
            <person name="de Groot N.N."/>
        </authorList>
    </citation>
    <scope>NUCLEOTIDE SEQUENCE [LARGE SCALE GENOMIC DNA]</scope>
    <source>
        <strain evidence="2 3">47C3B</strain>
    </source>
</reference>
<sequence length="129" mass="14229">MSAVTIVAKDLPLLKHFYTDALGWEVLTENESVIMLKLNATVLTLCTEALFAEYTGVLNDAPKGKGFYLTINLESIREVDSSFIVLSASKVNITKAPAKNFWGGYNGFFTDPEDNLWELCYNPVAATKA</sequence>
<dbReference type="AlphaFoldDB" id="A0A1G7MDW9"/>
<dbReference type="Gene3D" id="3.10.180.10">
    <property type="entry name" value="2,3-Dihydroxybiphenyl 1,2-Dioxygenase, domain 1"/>
    <property type="match status" value="1"/>
</dbReference>
<accession>A0A1G7MDW9</accession>
<dbReference type="InterPro" id="IPR037523">
    <property type="entry name" value="VOC_core"/>
</dbReference>